<accession>A0A2G5PEK2</accession>
<dbReference type="EMBL" id="PDCN02000003">
    <property type="protein sequence ID" value="PIB76765.1"/>
    <property type="molecule type" value="Genomic_DNA"/>
</dbReference>
<protein>
    <submittedName>
        <fullName evidence="3">DUF4185 domain-containing protein</fullName>
    </submittedName>
</protein>
<feature type="domain" description="DUF4185" evidence="2">
    <location>
        <begin position="38"/>
        <end position="349"/>
    </location>
</feature>
<dbReference type="InterPro" id="IPR025442">
    <property type="entry name" value="DUF4185"/>
</dbReference>
<sequence length="357" mass="37977">MGKHSPREALVASTQLMPGQVRNRGVVAGTGSHPGVPGIGALDLGEVVRTPAGRHLAIFGDSFTGHTVYAGTHYPSVAVPVVLDIDGLPTFGTPLNGPSHDALFPRPAQAGLTNTLPSGSIEMLDGTTYMLVVGAVDLNPVGGSWLVRVTDNPTDGWTPIPGSWRPWAPNSVPGRANPHPGTAAASHPTQLSGYQDPDGMVYILADAFDRSRPVTMYRVDGPQVADRGAWQPWDGADWGEPGSVATFAVSRTNFGELSFRRLAGRPVLSGFNSARGVWQVELRVGRDPVRIFSDCDPMVVAHNDHGAEPTSLLQPYGGYILPTSTCENVNLFVSQWITSNNSAYRVVQFAARPGRLS</sequence>
<dbReference type="RefSeq" id="WP_090589266.1">
    <property type="nucleotide sequence ID" value="NZ_CP104302.1"/>
</dbReference>
<evidence type="ECO:0000313" key="3">
    <source>
        <dbReference type="EMBL" id="PIB76765.1"/>
    </source>
</evidence>
<dbReference type="AlphaFoldDB" id="A0A2G5PEK2"/>
<name>A0A2G5PEK2_9MYCO</name>
<dbReference type="Proteomes" id="UP000230551">
    <property type="component" value="Unassembled WGS sequence"/>
</dbReference>
<comment type="caution">
    <text evidence="3">The sequence shown here is derived from an EMBL/GenBank/DDBJ whole genome shotgun (WGS) entry which is preliminary data.</text>
</comment>
<keyword evidence="4" id="KW-1185">Reference proteome</keyword>
<proteinExistence type="predicted"/>
<feature type="region of interest" description="Disordered" evidence="1">
    <location>
        <begin position="169"/>
        <end position="192"/>
    </location>
</feature>
<evidence type="ECO:0000256" key="1">
    <source>
        <dbReference type="SAM" id="MobiDB-lite"/>
    </source>
</evidence>
<gene>
    <name evidence="3" type="ORF">CQY22_003705</name>
</gene>
<dbReference type="OrthoDB" id="4789771at2"/>
<reference evidence="3 4" key="1">
    <citation type="journal article" date="2017" name="Infect. Genet. Evol.">
        <title>The new phylogeny of the genus Mycobacterium: The old and the news.</title>
        <authorList>
            <person name="Tortoli E."/>
            <person name="Fedrizzi T."/>
            <person name="Meehan C.J."/>
            <person name="Trovato A."/>
            <person name="Grottola A."/>
            <person name="Giacobazzi E."/>
            <person name="Serpini G.F."/>
            <person name="Tagliazucchi S."/>
            <person name="Fabio A."/>
            <person name="Bettua C."/>
            <person name="Bertorelli R."/>
            <person name="Frascaro F."/>
            <person name="De Sanctis V."/>
            <person name="Pecorari M."/>
            <person name="Jousson O."/>
            <person name="Segata N."/>
            <person name="Cirillo D.M."/>
        </authorList>
    </citation>
    <scope>NUCLEOTIDE SEQUENCE [LARGE SCALE GENOMIC DNA]</scope>
    <source>
        <strain evidence="3 4">CIP1034565</strain>
    </source>
</reference>
<organism evidence="3 4">
    <name type="scientific">Mycolicibacterium brumae</name>
    <dbReference type="NCBI Taxonomy" id="85968"/>
    <lineage>
        <taxon>Bacteria</taxon>
        <taxon>Bacillati</taxon>
        <taxon>Actinomycetota</taxon>
        <taxon>Actinomycetes</taxon>
        <taxon>Mycobacteriales</taxon>
        <taxon>Mycobacteriaceae</taxon>
        <taxon>Mycolicibacterium</taxon>
    </lineage>
</organism>
<dbReference type="STRING" id="85968.GCA_900073015_02432"/>
<evidence type="ECO:0000259" key="2">
    <source>
        <dbReference type="Pfam" id="PF13810"/>
    </source>
</evidence>
<dbReference type="Pfam" id="PF13810">
    <property type="entry name" value="DUF4185"/>
    <property type="match status" value="1"/>
</dbReference>
<evidence type="ECO:0000313" key="4">
    <source>
        <dbReference type="Proteomes" id="UP000230551"/>
    </source>
</evidence>